<organism evidence="2 3">
    <name type="scientific">Koribacter versatilis (strain Ellin345)</name>
    <dbReference type="NCBI Taxonomy" id="204669"/>
    <lineage>
        <taxon>Bacteria</taxon>
        <taxon>Pseudomonadati</taxon>
        <taxon>Acidobacteriota</taxon>
        <taxon>Terriglobia</taxon>
        <taxon>Terriglobales</taxon>
        <taxon>Candidatus Korobacteraceae</taxon>
        <taxon>Candidatus Korobacter</taxon>
    </lineage>
</organism>
<evidence type="ECO:0000256" key="1">
    <source>
        <dbReference type="SAM" id="Phobius"/>
    </source>
</evidence>
<gene>
    <name evidence="2" type="ordered locus">Acid345_4659</name>
</gene>
<accession>Q1IHJ1</accession>
<dbReference type="EMBL" id="CP000360">
    <property type="protein sequence ID" value="ABF43659.1"/>
    <property type="molecule type" value="Genomic_DNA"/>
</dbReference>
<dbReference type="Proteomes" id="UP000002432">
    <property type="component" value="Chromosome"/>
</dbReference>
<keyword evidence="1" id="KW-1133">Transmembrane helix</keyword>
<keyword evidence="3" id="KW-1185">Reference proteome</keyword>
<name>Q1IHJ1_KORVE</name>
<evidence type="ECO:0000313" key="3">
    <source>
        <dbReference type="Proteomes" id="UP000002432"/>
    </source>
</evidence>
<dbReference type="EnsemblBacteria" id="ABF43659">
    <property type="protein sequence ID" value="ABF43659"/>
    <property type="gene ID" value="Acid345_4659"/>
</dbReference>
<proteinExistence type="predicted"/>
<evidence type="ECO:0000313" key="2">
    <source>
        <dbReference type="EMBL" id="ABF43659.1"/>
    </source>
</evidence>
<keyword evidence="1" id="KW-0812">Transmembrane</keyword>
<reference evidence="2 3" key="1">
    <citation type="journal article" date="2009" name="Appl. Environ. Microbiol.">
        <title>Three genomes from the phylum Acidobacteria provide insight into the lifestyles of these microorganisms in soils.</title>
        <authorList>
            <person name="Ward N.L."/>
            <person name="Challacombe J.F."/>
            <person name="Janssen P.H."/>
            <person name="Henrissat B."/>
            <person name="Coutinho P.M."/>
            <person name="Wu M."/>
            <person name="Xie G."/>
            <person name="Haft D.H."/>
            <person name="Sait M."/>
            <person name="Badger J."/>
            <person name="Barabote R.D."/>
            <person name="Bradley B."/>
            <person name="Brettin T.S."/>
            <person name="Brinkac L.M."/>
            <person name="Bruce D."/>
            <person name="Creasy T."/>
            <person name="Daugherty S.C."/>
            <person name="Davidsen T.M."/>
            <person name="DeBoy R.T."/>
            <person name="Detter J.C."/>
            <person name="Dodson R.J."/>
            <person name="Durkin A.S."/>
            <person name="Ganapathy A."/>
            <person name="Gwinn-Giglio M."/>
            <person name="Han C.S."/>
            <person name="Khouri H."/>
            <person name="Kiss H."/>
            <person name="Kothari S.P."/>
            <person name="Madupu R."/>
            <person name="Nelson K.E."/>
            <person name="Nelson W.C."/>
            <person name="Paulsen I."/>
            <person name="Penn K."/>
            <person name="Ren Q."/>
            <person name="Rosovitz M.J."/>
            <person name="Selengut J.D."/>
            <person name="Shrivastava S."/>
            <person name="Sullivan S.A."/>
            <person name="Tapia R."/>
            <person name="Thompson L.S."/>
            <person name="Watkins K.L."/>
            <person name="Yang Q."/>
            <person name="Yu C."/>
            <person name="Zafar N."/>
            <person name="Zhou L."/>
            <person name="Kuske C.R."/>
        </authorList>
    </citation>
    <scope>NUCLEOTIDE SEQUENCE [LARGE SCALE GENOMIC DNA]</scope>
    <source>
        <strain evidence="2 3">Ellin345</strain>
    </source>
</reference>
<dbReference type="KEGG" id="aba:Acid345_4659"/>
<keyword evidence="1" id="KW-0472">Membrane</keyword>
<feature type="transmembrane region" description="Helical" evidence="1">
    <location>
        <begin position="76"/>
        <end position="99"/>
    </location>
</feature>
<dbReference type="AlphaFoldDB" id="Q1IHJ1"/>
<sequence length="107" mass="11932">MIKFRKTFYVALTVGFVASLVLWLLLILNGEFVQATQTSAASLIHRIQSPGLDMATSWFPCTAQEAGASNCEYFKIVPAMLIINGLLYAGLLFIPIYIFRFFSTTLD</sequence>
<dbReference type="STRING" id="204669.Acid345_4659"/>
<dbReference type="HOGENOM" id="CLU_2206575_0_0_0"/>
<protein>
    <submittedName>
        <fullName evidence="2">Uncharacterized protein</fullName>
    </submittedName>
</protein>
<dbReference type="RefSeq" id="WP_011525456.1">
    <property type="nucleotide sequence ID" value="NC_008009.1"/>
</dbReference>